<feature type="transmembrane region" description="Helical" evidence="2">
    <location>
        <begin position="214"/>
        <end position="230"/>
    </location>
</feature>
<evidence type="ECO:0008006" key="5">
    <source>
        <dbReference type="Google" id="ProtNLM"/>
    </source>
</evidence>
<evidence type="ECO:0000256" key="1">
    <source>
        <dbReference type="SAM" id="MobiDB-lite"/>
    </source>
</evidence>
<reference evidence="3 4" key="1">
    <citation type="journal article" date="2019" name="Int. J. Syst. Evol. Microbiol.">
        <title>The Global Catalogue of Microorganisms (GCM) 10K type strain sequencing project: providing services to taxonomists for standard genome sequencing and annotation.</title>
        <authorList>
            <consortium name="The Broad Institute Genomics Platform"/>
            <consortium name="The Broad Institute Genome Sequencing Center for Infectious Disease"/>
            <person name="Wu L."/>
            <person name="Ma J."/>
        </authorList>
    </citation>
    <scope>NUCLEOTIDE SEQUENCE [LARGE SCALE GENOMIC DNA]</scope>
    <source>
        <strain evidence="3 4">DT72</strain>
    </source>
</reference>
<keyword evidence="2" id="KW-1133">Transmembrane helix</keyword>
<name>A0ABD5WM39_9EURY</name>
<protein>
    <recommendedName>
        <fullName evidence="5">ABC transporter ATP-binding protein</fullName>
    </recommendedName>
</protein>
<feature type="transmembrane region" description="Helical" evidence="2">
    <location>
        <begin position="34"/>
        <end position="52"/>
    </location>
</feature>
<feature type="transmembrane region" description="Helical" evidence="2">
    <location>
        <begin position="89"/>
        <end position="114"/>
    </location>
</feature>
<feature type="transmembrane region" description="Helical" evidence="2">
    <location>
        <begin position="134"/>
        <end position="165"/>
    </location>
</feature>
<accession>A0ABD5WM39</accession>
<gene>
    <name evidence="3" type="ORF">ACFQJ6_17235</name>
</gene>
<dbReference type="RefSeq" id="WP_276280478.1">
    <property type="nucleotide sequence ID" value="NZ_CP119809.1"/>
</dbReference>
<dbReference type="InterPro" id="IPR055968">
    <property type="entry name" value="DUF7546"/>
</dbReference>
<dbReference type="EMBL" id="JBHSZH010000005">
    <property type="protein sequence ID" value="MFC7081586.1"/>
    <property type="molecule type" value="Genomic_DNA"/>
</dbReference>
<proteinExistence type="predicted"/>
<evidence type="ECO:0000313" key="3">
    <source>
        <dbReference type="EMBL" id="MFC7081586.1"/>
    </source>
</evidence>
<feature type="region of interest" description="Disordered" evidence="1">
    <location>
        <begin position="1"/>
        <end position="24"/>
    </location>
</feature>
<sequence length="232" mass="22719">MSANASPKSDAASESDAAPDSTPSLGTAARAARAFVALTVGEALVVLTYLAVADAGVLSVRHLAYPFVWTNAAVLAVAYARIPRPSDRWTYGALAVGAGYFAVLCAAGGLAAAGHGAGLGSVSVVGAVPGWGPLVVVSGGAVHLTLVPFKLVGYAGLATLAYAALARASRGLLGGALGLVTCVSCTGSVLAALFAGVGGSSAAISAATARSYDLSTAVFLLAVGAMWVGLRR</sequence>
<dbReference type="Proteomes" id="UP001596407">
    <property type="component" value="Unassembled WGS sequence"/>
</dbReference>
<dbReference type="GeneID" id="79305117"/>
<keyword evidence="2" id="KW-0812">Transmembrane</keyword>
<keyword evidence="2" id="KW-0472">Membrane</keyword>
<keyword evidence="4" id="KW-1185">Reference proteome</keyword>
<dbReference type="AlphaFoldDB" id="A0ABD5WM39"/>
<dbReference type="Pfam" id="PF24412">
    <property type="entry name" value="DUF7546"/>
    <property type="match status" value="1"/>
</dbReference>
<evidence type="ECO:0000313" key="4">
    <source>
        <dbReference type="Proteomes" id="UP001596407"/>
    </source>
</evidence>
<comment type="caution">
    <text evidence="3">The sequence shown here is derived from an EMBL/GenBank/DDBJ whole genome shotgun (WGS) entry which is preliminary data.</text>
</comment>
<evidence type="ECO:0000256" key="2">
    <source>
        <dbReference type="SAM" id="Phobius"/>
    </source>
</evidence>
<organism evidence="3 4">
    <name type="scientific">Halorussus caseinilyticus</name>
    <dbReference type="NCBI Taxonomy" id="3034025"/>
    <lineage>
        <taxon>Archaea</taxon>
        <taxon>Methanobacteriati</taxon>
        <taxon>Methanobacteriota</taxon>
        <taxon>Stenosarchaea group</taxon>
        <taxon>Halobacteria</taxon>
        <taxon>Halobacteriales</taxon>
        <taxon>Haladaptataceae</taxon>
        <taxon>Halorussus</taxon>
    </lineage>
</organism>
<feature type="transmembrane region" description="Helical" evidence="2">
    <location>
        <begin position="172"/>
        <end position="194"/>
    </location>
</feature>
<feature type="transmembrane region" description="Helical" evidence="2">
    <location>
        <begin position="64"/>
        <end position="82"/>
    </location>
</feature>